<dbReference type="Pfam" id="PF00001">
    <property type="entry name" value="7tm_1"/>
    <property type="match status" value="1"/>
</dbReference>
<evidence type="ECO:0000259" key="13">
    <source>
        <dbReference type="PROSITE" id="PS50262"/>
    </source>
</evidence>
<evidence type="ECO:0000256" key="4">
    <source>
        <dbReference type="ARBA" id="ARBA00022989"/>
    </source>
</evidence>
<dbReference type="SUPFAM" id="SSF81321">
    <property type="entry name" value="Family A G protein-coupled receptor-like"/>
    <property type="match status" value="1"/>
</dbReference>
<evidence type="ECO:0000256" key="3">
    <source>
        <dbReference type="ARBA" id="ARBA00022692"/>
    </source>
</evidence>
<keyword evidence="2" id="KW-1003">Cell membrane</keyword>
<feature type="domain" description="G-protein coupled receptors family 1 profile" evidence="13">
    <location>
        <begin position="107"/>
        <end position="376"/>
    </location>
</feature>
<evidence type="ECO:0000256" key="5">
    <source>
        <dbReference type="ARBA" id="ARBA00023040"/>
    </source>
</evidence>
<sequence>MSLGRHLFARLSPFLFQLVGCSPLIVIPENVLTPSPTPLLSSIVKTTTVTWLASSAGRNTSSRTMPLPTEISSSPPPPPESLPHLSNVAVILLASLMVAMIVISTFGNSIVCLIVYRKPAMRSAINLLLANLAFADIMVSVTCMPFALVTLIKGLWIFGEYLCKLTAFLYILFMMEAILILASISVDRYFIIVRRKDKLNPYKAKLLIAFSWFCSLVVAFPPLISDTFAEGYPQCRVEYPLTIWNKLYIIFALSSIFFIPFIAMSFLYLYILNTVRKNSLRVENHPKTLSISQATKLGLAGVHHRPSRVNVDMSFKTRAFTTILLLFIVYVFCWAPYTVGSMYLCFGKTENAMDSLLWTILVWLTYLNSAFNPIIYCWRIKKFREACYELMPKTCKLLPHLPGRARRRIRPSAIYECNEIEQSSAV</sequence>
<evidence type="ECO:0000256" key="2">
    <source>
        <dbReference type="ARBA" id="ARBA00022475"/>
    </source>
</evidence>
<accession>A0A2G8JDT1</accession>
<dbReference type="FunFam" id="1.20.1070.10:FF:000080">
    <property type="entry name" value="probable G-protein coupled receptor 63"/>
    <property type="match status" value="1"/>
</dbReference>
<evidence type="ECO:0000256" key="12">
    <source>
        <dbReference type="SAM" id="SignalP"/>
    </source>
</evidence>
<dbReference type="InterPro" id="IPR000276">
    <property type="entry name" value="GPCR_Rhodpsn"/>
</dbReference>
<dbReference type="PRINTS" id="PR00237">
    <property type="entry name" value="GPCRRHODOPSN"/>
</dbReference>
<feature type="transmembrane region" description="Helical" evidence="11">
    <location>
        <begin position="167"/>
        <end position="186"/>
    </location>
</feature>
<keyword evidence="12" id="KW-0732">Signal</keyword>
<dbReference type="Proteomes" id="UP000230750">
    <property type="component" value="Unassembled WGS sequence"/>
</dbReference>
<dbReference type="PROSITE" id="PS50262">
    <property type="entry name" value="G_PROTEIN_RECEP_F1_2"/>
    <property type="match status" value="1"/>
</dbReference>
<keyword evidence="9" id="KW-0807">Transducer</keyword>
<keyword evidence="4 11" id="KW-1133">Transmembrane helix</keyword>
<dbReference type="PANTHER" id="PTHR24245">
    <property type="entry name" value="G-PROTEIN COUPLED RECEPTOR"/>
    <property type="match status" value="1"/>
</dbReference>
<dbReference type="InterPro" id="IPR017452">
    <property type="entry name" value="GPCR_Rhodpsn_7TM"/>
</dbReference>
<evidence type="ECO:0000313" key="15">
    <source>
        <dbReference type="Proteomes" id="UP000230750"/>
    </source>
</evidence>
<dbReference type="GO" id="GO:0005886">
    <property type="term" value="C:plasma membrane"/>
    <property type="evidence" value="ECO:0007669"/>
    <property type="project" value="UniProtKB-SubCell"/>
</dbReference>
<feature type="transmembrane region" description="Helical" evidence="11">
    <location>
        <begin position="323"/>
        <end position="344"/>
    </location>
</feature>
<dbReference type="Gene3D" id="1.20.1070.10">
    <property type="entry name" value="Rhodopsin 7-helix transmembrane proteins"/>
    <property type="match status" value="1"/>
</dbReference>
<reference evidence="14 15" key="1">
    <citation type="journal article" date="2017" name="PLoS Biol.">
        <title>The sea cucumber genome provides insights into morphological evolution and visceral regeneration.</title>
        <authorList>
            <person name="Zhang X."/>
            <person name="Sun L."/>
            <person name="Yuan J."/>
            <person name="Sun Y."/>
            <person name="Gao Y."/>
            <person name="Zhang L."/>
            <person name="Li S."/>
            <person name="Dai H."/>
            <person name="Hamel J.F."/>
            <person name="Liu C."/>
            <person name="Yu Y."/>
            <person name="Liu S."/>
            <person name="Lin W."/>
            <person name="Guo K."/>
            <person name="Jin S."/>
            <person name="Xu P."/>
            <person name="Storey K.B."/>
            <person name="Huan P."/>
            <person name="Zhang T."/>
            <person name="Zhou Y."/>
            <person name="Zhang J."/>
            <person name="Lin C."/>
            <person name="Li X."/>
            <person name="Xing L."/>
            <person name="Huo D."/>
            <person name="Sun M."/>
            <person name="Wang L."/>
            <person name="Mercier A."/>
            <person name="Li F."/>
            <person name="Yang H."/>
            <person name="Xiang J."/>
        </authorList>
    </citation>
    <scope>NUCLEOTIDE SEQUENCE [LARGE SCALE GENOMIC DNA]</scope>
    <source>
        <strain evidence="14">Shaxun</strain>
        <tissue evidence="14">Muscle</tissue>
    </source>
</reference>
<feature type="transmembrane region" description="Helical" evidence="11">
    <location>
        <begin position="128"/>
        <end position="152"/>
    </location>
</feature>
<evidence type="ECO:0000256" key="11">
    <source>
        <dbReference type="SAM" id="Phobius"/>
    </source>
</evidence>
<feature type="signal peptide" evidence="12">
    <location>
        <begin position="1"/>
        <end position="21"/>
    </location>
</feature>
<evidence type="ECO:0000256" key="7">
    <source>
        <dbReference type="ARBA" id="ARBA00023170"/>
    </source>
</evidence>
<name>A0A2G8JDT1_STIJA</name>
<dbReference type="EMBL" id="MRZV01002362">
    <property type="protein sequence ID" value="PIK33908.1"/>
    <property type="molecule type" value="Genomic_DNA"/>
</dbReference>
<proteinExistence type="predicted"/>
<keyword evidence="8" id="KW-0325">Glycoprotein</keyword>
<evidence type="ECO:0000313" key="14">
    <source>
        <dbReference type="EMBL" id="PIK33908.1"/>
    </source>
</evidence>
<feature type="transmembrane region" description="Helical" evidence="11">
    <location>
        <begin position="247"/>
        <end position="271"/>
    </location>
</feature>
<keyword evidence="3 11" id="KW-0812">Transmembrane</keyword>
<dbReference type="OrthoDB" id="10018052at2759"/>
<dbReference type="PANTHER" id="PTHR24245:SF0">
    <property type="entry name" value="G-PROTEIN COUPLED RECEPTORS FAMILY 1 PROFILE DOMAIN-CONTAINING PROTEIN"/>
    <property type="match status" value="1"/>
</dbReference>
<dbReference type="GO" id="GO:0004930">
    <property type="term" value="F:G protein-coupled receptor activity"/>
    <property type="evidence" value="ECO:0007669"/>
    <property type="project" value="UniProtKB-KW"/>
</dbReference>
<feature type="transmembrane region" description="Helical" evidence="11">
    <location>
        <begin position="356"/>
        <end position="378"/>
    </location>
</feature>
<comment type="caution">
    <text evidence="14">The sequence shown here is derived from an EMBL/GenBank/DDBJ whole genome shotgun (WGS) entry which is preliminary data.</text>
</comment>
<keyword evidence="5" id="KW-0297">G-protein coupled receptor</keyword>
<comment type="subcellular location">
    <subcellularLocation>
        <location evidence="1">Cell membrane</location>
        <topology evidence="1">Multi-pass membrane protein</topology>
    </subcellularLocation>
</comment>
<evidence type="ECO:0000256" key="10">
    <source>
        <dbReference type="SAM" id="MobiDB-lite"/>
    </source>
</evidence>
<evidence type="ECO:0000256" key="8">
    <source>
        <dbReference type="ARBA" id="ARBA00023180"/>
    </source>
</evidence>
<feature type="transmembrane region" description="Helical" evidence="11">
    <location>
        <begin position="88"/>
        <end position="116"/>
    </location>
</feature>
<evidence type="ECO:0000256" key="9">
    <source>
        <dbReference type="ARBA" id="ARBA00023224"/>
    </source>
</evidence>
<keyword evidence="6 11" id="KW-0472">Membrane</keyword>
<dbReference type="InterPro" id="IPR051880">
    <property type="entry name" value="GPC_Orphan_Receptors"/>
</dbReference>
<protein>
    <submittedName>
        <fullName evidence="14">Putative high-affinity lysophosphatidic acid receptor-like</fullName>
    </submittedName>
</protein>
<keyword evidence="7 14" id="KW-0675">Receptor</keyword>
<gene>
    <name evidence="14" type="ORF">BSL78_29272</name>
</gene>
<organism evidence="14 15">
    <name type="scientific">Stichopus japonicus</name>
    <name type="common">Sea cucumber</name>
    <dbReference type="NCBI Taxonomy" id="307972"/>
    <lineage>
        <taxon>Eukaryota</taxon>
        <taxon>Metazoa</taxon>
        <taxon>Echinodermata</taxon>
        <taxon>Eleutherozoa</taxon>
        <taxon>Echinozoa</taxon>
        <taxon>Holothuroidea</taxon>
        <taxon>Aspidochirotacea</taxon>
        <taxon>Aspidochirotida</taxon>
        <taxon>Stichopodidae</taxon>
        <taxon>Apostichopus</taxon>
    </lineage>
</organism>
<feature type="chain" id="PRO_5013701381" evidence="12">
    <location>
        <begin position="22"/>
        <end position="426"/>
    </location>
</feature>
<feature type="transmembrane region" description="Helical" evidence="11">
    <location>
        <begin position="206"/>
        <end position="224"/>
    </location>
</feature>
<feature type="region of interest" description="Disordered" evidence="10">
    <location>
        <begin position="57"/>
        <end position="80"/>
    </location>
</feature>
<dbReference type="STRING" id="307972.A0A2G8JDT1"/>
<keyword evidence="15" id="KW-1185">Reference proteome</keyword>
<dbReference type="SMART" id="SM01381">
    <property type="entry name" value="7TM_GPCR_Srsx"/>
    <property type="match status" value="1"/>
</dbReference>
<evidence type="ECO:0000256" key="6">
    <source>
        <dbReference type="ARBA" id="ARBA00023136"/>
    </source>
</evidence>
<dbReference type="AlphaFoldDB" id="A0A2G8JDT1"/>
<evidence type="ECO:0000256" key="1">
    <source>
        <dbReference type="ARBA" id="ARBA00004651"/>
    </source>
</evidence>